<evidence type="ECO:0000313" key="1">
    <source>
        <dbReference type="EMBL" id="MBC9714633.1"/>
    </source>
</evidence>
<keyword evidence="2" id="KW-1185">Reference proteome</keyword>
<gene>
    <name evidence="1" type="ORF">H9Y04_18915</name>
</gene>
<organism evidence="1 2">
    <name type="scientific">Streptomyces polyasparticus</name>
    <dbReference type="NCBI Taxonomy" id="2767826"/>
    <lineage>
        <taxon>Bacteria</taxon>
        <taxon>Bacillati</taxon>
        <taxon>Actinomycetota</taxon>
        <taxon>Actinomycetes</taxon>
        <taxon>Kitasatosporales</taxon>
        <taxon>Streptomycetaceae</taxon>
        <taxon>Streptomyces</taxon>
    </lineage>
</organism>
<dbReference type="Proteomes" id="UP000642284">
    <property type="component" value="Unassembled WGS sequence"/>
</dbReference>
<sequence length="63" mass="6788">MCATCLDLLRTASMIAVLDDYANEPDVDEEFVDVLAFGLNASLFLAYDPTAYPPTGHTYPATG</sequence>
<dbReference type="EMBL" id="JACTVJ010000007">
    <property type="protein sequence ID" value="MBC9714633.1"/>
    <property type="molecule type" value="Genomic_DNA"/>
</dbReference>
<dbReference type="RefSeq" id="WP_187815039.1">
    <property type="nucleotide sequence ID" value="NZ_JACTVJ010000007.1"/>
</dbReference>
<evidence type="ECO:0000313" key="2">
    <source>
        <dbReference type="Proteomes" id="UP000642284"/>
    </source>
</evidence>
<comment type="caution">
    <text evidence="1">The sequence shown here is derived from an EMBL/GenBank/DDBJ whole genome shotgun (WGS) entry which is preliminary data.</text>
</comment>
<accession>A0ABR7SGV3</accession>
<reference evidence="1 2" key="1">
    <citation type="submission" date="2020-08" db="EMBL/GenBank/DDBJ databases">
        <title>Genemic of Streptomyces polyaspartic.</title>
        <authorList>
            <person name="Liu W."/>
        </authorList>
    </citation>
    <scope>NUCLEOTIDE SEQUENCE [LARGE SCALE GENOMIC DNA]</scope>
    <source>
        <strain evidence="1 2">TRM66268-LWL</strain>
    </source>
</reference>
<proteinExistence type="predicted"/>
<name>A0ABR7SGV3_9ACTN</name>
<protein>
    <submittedName>
        <fullName evidence="1">Uncharacterized protein</fullName>
    </submittedName>
</protein>